<keyword evidence="6" id="KW-1185">Reference proteome</keyword>
<dbReference type="GO" id="GO:0044550">
    <property type="term" value="P:secondary metabolite biosynthetic process"/>
    <property type="evidence" value="ECO:0007669"/>
    <property type="project" value="TreeGrafter"/>
</dbReference>
<dbReference type="EMBL" id="QQBC01000026">
    <property type="protein sequence ID" value="RDI58945.1"/>
    <property type="molecule type" value="Genomic_DNA"/>
</dbReference>
<evidence type="ECO:0000313" key="6">
    <source>
        <dbReference type="Proteomes" id="UP000254869"/>
    </source>
</evidence>
<reference evidence="5 6" key="1">
    <citation type="submission" date="2018-07" db="EMBL/GenBank/DDBJ databases">
        <title>Genomic Encyclopedia of Type Strains, Phase IV (KMG-IV): sequencing the most valuable type-strain genomes for metagenomic binning, comparative biology and taxonomic classification.</title>
        <authorList>
            <person name="Goeker M."/>
        </authorList>
    </citation>
    <scope>NUCLEOTIDE SEQUENCE [LARGE SCALE GENOMIC DNA]</scope>
    <source>
        <strain evidence="5 6">DSM 44290</strain>
    </source>
</reference>
<dbReference type="RefSeq" id="WP_082876639.1">
    <property type="nucleotide sequence ID" value="NZ_QQBC01000026.1"/>
</dbReference>
<dbReference type="GO" id="GO:0006633">
    <property type="term" value="P:fatty acid biosynthetic process"/>
    <property type="evidence" value="ECO:0007669"/>
    <property type="project" value="InterPro"/>
</dbReference>
<keyword evidence="2" id="KW-0012">Acyltransferase</keyword>
<evidence type="ECO:0000259" key="3">
    <source>
        <dbReference type="Pfam" id="PF08541"/>
    </source>
</evidence>
<dbReference type="AlphaFoldDB" id="A0A370HLA7"/>
<proteinExistence type="predicted"/>
<dbReference type="PANTHER" id="PTHR34069:SF2">
    <property type="entry name" value="BETA-KETOACYL-[ACYL-CARRIER-PROTEIN] SYNTHASE III"/>
    <property type="match status" value="1"/>
</dbReference>
<dbReference type="InterPro" id="IPR016039">
    <property type="entry name" value="Thiolase-like"/>
</dbReference>
<evidence type="ECO:0000259" key="4">
    <source>
        <dbReference type="Pfam" id="PF08545"/>
    </source>
</evidence>
<evidence type="ECO:0000256" key="1">
    <source>
        <dbReference type="ARBA" id="ARBA00022679"/>
    </source>
</evidence>
<dbReference type="SUPFAM" id="SSF53901">
    <property type="entry name" value="Thiolase-like"/>
    <property type="match status" value="1"/>
</dbReference>
<evidence type="ECO:0000256" key="2">
    <source>
        <dbReference type="ARBA" id="ARBA00023315"/>
    </source>
</evidence>
<dbReference type="InterPro" id="IPR013747">
    <property type="entry name" value="ACP_syn_III_C"/>
</dbReference>
<organism evidence="5 6">
    <name type="scientific">Nocardia pseudobrasiliensis</name>
    <dbReference type="NCBI Taxonomy" id="45979"/>
    <lineage>
        <taxon>Bacteria</taxon>
        <taxon>Bacillati</taxon>
        <taxon>Actinomycetota</taxon>
        <taxon>Actinomycetes</taxon>
        <taxon>Mycobacteriales</taxon>
        <taxon>Nocardiaceae</taxon>
        <taxon>Nocardia</taxon>
    </lineage>
</organism>
<dbReference type="InterPro" id="IPR013751">
    <property type="entry name" value="ACP_syn_III_N"/>
</dbReference>
<feature type="domain" description="Beta-ketoacyl-[acyl-carrier-protein] synthase III N-terminal" evidence="4">
    <location>
        <begin position="139"/>
        <end position="217"/>
    </location>
</feature>
<feature type="domain" description="Beta-ketoacyl-[acyl-carrier-protein] synthase III C-terminal" evidence="3">
    <location>
        <begin position="274"/>
        <end position="357"/>
    </location>
</feature>
<gene>
    <name evidence="5" type="ORF">DFR76_1262</name>
</gene>
<dbReference type="PANTHER" id="PTHR34069">
    <property type="entry name" value="3-OXOACYL-[ACYL-CARRIER-PROTEIN] SYNTHASE 3"/>
    <property type="match status" value="1"/>
</dbReference>
<dbReference type="NCBIfam" id="NF006829">
    <property type="entry name" value="PRK09352.1"/>
    <property type="match status" value="1"/>
</dbReference>
<sequence length="357" mass="37862">MYHNISGDCLCGCRIADHSAAVCRAEDDDVDASISTAVLGTGSAVPEWVVTNHEIGVTVGVDDDWIRRKTGIRTRRWIRPGQATSDLAVDAARNALAAAAIPASDVSTLIVATSTPDHPLPPTACFVQQRLPGCRAAAFDLNAVCTGFLFALAIGRALHQYREGYVLVIGADTYSTILNPADRASYPLFGDGAGAVVLGPPRPGAPTLRQVSLFTDGAHADLIQVPAGGSRHPCTADDNHDSHYFTMRGRRVREFVAEQLPPRVTRFLSDIRTPADSITHVIAHQANKAMLDDLFPHLGLRYATLHDTVTTHGNTAAASIPLTLDHAVRAGKIAIGDTVLLVGFGAGMSIGLGLAQW</sequence>
<evidence type="ECO:0000313" key="5">
    <source>
        <dbReference type="EMBL" id="RDI58945.1"/>
    </source>
</evidence>
<dbReference type="Pfam" id="PF08545">
    <property type="entry name" value="ACP_syn_III"/>
    <property type="match status" value="1"/>
</dbReference>
<dbReference type="GO" id="GO:0004315">
    <property type="term" value="F:3-oxoacyl-[acyl-carrier-protein] synthase activity"/>
    <property type="evidence" value="ECO:0007669"/>
    <property type="project" value="InterPro"/>
</dbReference>
<name>A0A370HLA7_9NOCA</name>
<keyword evidence="1" id="KW-0808">Transferase</keyword>
<dbReference type="Gene3D" id="3.40.47.10">
    <property type="match status" value="1"/>
</dbReference>
<protein>
    <submittedName>
        <fullName evidence="5">3-oxoacyl-[acyl-carrier-protein] synthase III</fullName>
    </submittedName>
</protein>
<dbReference type="STRING" id="1210086.GCA_001613105_07977"/>
<dbReference type="Proteomes" id="UP000254869">
    <property type="component" value="Unassembled WGS sequence"/>
</dbReference>
<accession>A0A370HLA7</accession>
<dbReference type="CDD" id="cd00830">
    <property type="entry name" value="KAS_III"/>
    <property type="match status" value="1"/>
</dbReference>
<comment type="caution">
    <text evidence="5">The sequence shown here is derived from an EMBL/GenBank/DDBJ whole genome shotgun (WGS) entry which is preliminary data.</text>
</comment>
<dbReference type="Pfam" id="PF08541">
    <property type="entry name" value="ACP_syn_III_C"/>
    <property type="match status" value="1"/>
</dbReference>